<accession>A0A0H5QA81</accession>
<reference evidence="1 2" key="1">
    <citation type="submission" date="2014-11" db="EMBL/GenBank/DDBJ databases">
        <authorList>
            <person name="Diene M.Seydina."/>
        </authorList>
    </citation>
    <scope>NUCLEOTIDE SEQUENCE [LARGE SCALE GENOMIC DNA]</scope>
    <source>
        <strain evidence="1 2">Neisseria meningitidis CHUV</strain>
    </source>
</reference>
<evidence type="ECO:0000313" key="1">
    <source>
        <dbReference type="EMBL" id="CRY98889.1"/>
    </source>
</evidence>
<organism evidence="1 2">
    <name type="scientific">Neisseria meningitidis serogroup B</name>
    <dbReference type="NCBI Taxonomy" id="491"/>
    <lineage>
        <taxon>Bacteria</taxon>
        <taxon>Pseudomonadati</taxon>
        <taxon>Pseudomonadota</taxon>
        <taxon>Betaproteobacteria</taxon>
        <taxon>Neisseriales</taxon>
        <taxon>Neisseriaceae</taxon>
        <taxon>Neisseria</taxon>
    </lineage>
</organism>
<evidence type="ECO:0000313" key="2">
    <source>
        <dbReference type="Proteomes" id="UP000182715"/>
    </source>
</evidence>
<dbReference type="EMBL" id="CVTF01000028">
    <property type="protein sequence ID" value="CRY98889.1"/>
    <property type="molecule type" value="Genomic_DNA"/>
</dbReference>
<sequence>MRDVFKQVFYYSLQNRDFIKWVRQSADNRSKNIFAGHQGFVHTAEPAGFAS</sequence>
<dbReference type="AlphaFoldDB" id="A0A0H5QA81"/>
<proteinExistence type="predicted"/>
<protein>
    <submittedName>
        <fullName evidence="1">Uncharacterized protein</fullName>
    </submittedName>
</protein>
<dbReference type="Proteomes" id="UP000182715">
    <property type="component" value="Unassembled WGS sequence"/>
</dbReference>
<name>A0A0H5QA81_NEIMI</name>